<gene>
    <name evidence="2" type="ORF">B0H17DRAFT_1028701</name>
</gene>
<dbReference type="AlphaFoldDB" id="A0AAD7H1C2"/>
<comment type="caution">
    <text evidence="2">The sequence shown here is derived from an EMBL/GenBank/DDBJ whole genome shotgun (WGS) entry which is preliminary data.</text>
</comment>
<feature type="transmembrane region" description="Helical" evidence="1">
    <location>
        <begin position="142"/>
        <end position="164"/>
    </location>
</feature>
<sequence>MGISRRAPTLASAVQQSVVLCDHSRWCNNQRRHALRHICPRLILLWHADFHASKLFGNKSFKCFAVLRWQCLALLPLPSRPYHVYNGLAVRPSRNMAHFARSHPLLPMLHILAAKALYHMSARNHKTRINDPSNRSLPLQRGLLITLLISLPISCYIALLYCSAPMQLMAFNRNLPREDLRSGGVGFLMPCHSTPGHAYVHRMELADGRIWALGCEPPLH</sequence>
<protein>
    <submittedName>
        <fullName evidence="2">Uncharacterized protein</fullName>
    </submittedName>
</protein>
<dbReference type="EMBL" id="JARKIE010000002">
    <property type="protein sequence ID" value="KAJ7709679.1"/>
    <property type="molecule type" value="Genomic_DNA"/>
</dbReference>
<organism evidence="2 3">
    <name type="scientific">Mycena rosella</name>
    <name type="common">Pink bonnet</name>
    <name type="synonym">Agaricus rosellus</name>
    <dbReference type="NCBI Taxonomy" id="1033263"/>
    <lineage>
        <taxon>Eukaryota</taxon>
        <taxon>Fungi</taxon>
        <taxon>Dikarya</taxon>
        <taxon>Basidiomycota</taxon>
        <taxon>Agaricomycotina</taxon>
        <taxon>Agaricomycetes</taxon>
        <taxon>Agaricomycetidae</taxon>
        <taxon>Agaricales</taxon>
        <taxon>Marasmiineae</taxon>
        <taxon>Mycenaceae</taxon>
        <taxon>Mycena</taxon>
    </lineage>
</organism>
<evidence type="ECO:0000313" key="2">
    <source>
        <dbReference type="EMBL" id="KAJ7709679.1"/>
    </source>
</evidence>
<evidence type="ECO:0000313" key="3">
    <source>
        <dbReference type="Proteomes" id="UP001221757"/>
    </source>
</evidence>
<evidence type="ECO:0000256" key="1">
    <source>
        <dbReference type="SAM" id="Phobius"/>
    </source>
</evidence>
<name>A0AAD7H1C2_MYCRO</name>
<keyword evidence="1" id="KW-0812">Transmembrane</keyword>
<reference evidence="2" key="1">
    <citation type="submission" date="2023-03" db="EMBL/GenBank/DDBJ databases">
        <title>Massive genome expansion in bonnet fungi (Mycena s.s.) driven by repeated elements and novel gene families across ecological guilds.</title>
        <authorList>
            <consortium name="Lawrence Berkeley National Laboratory"/>
            <person name="Harder C.B."/>
            <person name="Miyauchi S."/>
            <person name="Viragh M."/>
            <person name="Kuo A."/>
            <person name="Thoen E."/>
            <person name="Andreopoulos B."/>
            <person name="Lu D."/>
            <person name="Skrede I."/>
            <person name="Drula E."/>
            <person name="Henrissat B."/>
            <person name="Morin E."/>
            <person name="Kohler A."/>
            <person name="Barry K."/>
            <person name="LaButti K."/>
            <person name="Morin E."/>
            <person name="Salamov A."/>
            <person name="Lipzen A."/>
            <person name="Mereny Z."/>
            <person name="Hegedus B."/>
            <person name="Baldrian P."/>
            <person name="Stursova M."/>
            <person name="Weitz H."/>
            <person name="Taylor A."/>
            <person name="Grigoriev I.V."/>
            <person name="Nagy L.G."/>
            <person name="Martin F."/>
            <person name="Kauserud H."/>
        </authorList>
    </citation>
    <scope>NUCLEOTIDE SEQUENCE</scope>
    <source>
        <strain evidence="2">CBHHK067</strain>
    </source>
</reference>
<dbReference type="Proteomes" id="UP001221757">
    <property type="component" value="Unassembled WGS sequence"/>
</dbReference>
<keyword evidence="1" id="KW-1133">Transmembrane helix</keyword>
<keyword evidence="3" id="KW-1185">Reference proteome</keyword>
<proteinExistence type="predicted"/>
<accession>A0AAD7H1C2</accession>
<keyword evidence="1" id="KW-0472">Membrane</keyword>